<keyword evidence="3" id="KW-1185">Reference proteome</keyword>
<feature type="region of interest" description="Disordered" evidence="1">
    <location>
        <begin position="36"/>
        <end position="57"/>
    </location>
</feature>
<reference evidence="3" key="1">
    <citation type="journal article" date="2019" name="Int. J. Syst. Evol. Microbiol.">
        <title>The Global Catalogue of Microorganisms (GCM) 10K type strain sequencing project: providing services to taxonomists for standard genome sequencing and annotation.</title>
        <authorList>
            <consortium name="The Broad Institute Genomics Platform"/>
            <consortium name="The Broad Institute Genome Sequencing Center for Infectious Disease"/>
            <person name="Wu L."/>
            <person name="Ma J."/>
        </authorList>
    </citation>
    <scope>NUCLEOTIDE SEQUENCE [LARGE SCALE GENOMIC DNA]</scope>
    <source>
        <strain evidence="3">JCM 31405</strain>
    </source>
</reference>
<dbReference type="Proteomes" id="UP000644548">
    <property type="component" value="Unassembled WGS sequence"/>
</dbReference>
<feature type="compositionally biased region" description="Basic residues" evidence="1">
    <location>
        <begin position="105"/>
        <end position="115"/>
    </location>
</feature>
<sequence length="115" mass="12332">MVKQGVQRSRLRVRRGQVPGVHKQVVGTGAVHLHGPSGTGLLAEHAQQASPREGLHVPVHHAEVQPCPTRRTRHGLLATQKCAQHPAGPVVRQQGHGSRVGHLARATHSRACHGE</sequence>
<name>A0ABQ2S104_9DEIO</name>
<evidence type="ECO:0000313" key="3">
    <source>
        <dbReference type="Proteomes" id="UP000644548"/>
    </source>
</evidence>
<gene>
    <name evidence="2" type="ORF">GCM10008960_00760</name>
</gene>
<proteinExistence type="predicted"/>
<organism evidence="2 3">
    <name type="scientific">Deinococcus sedimenti</name>
    <dbReference type="NCBI Taxonomy" id="1867090"/>
    <lineage>
        <taxon>Bacteria</taxon>
        <taxon>Thermotogati</taxon>
        <taxon>Deinococcota</taxon>
        <taxon>Deinococci</taxon>
        <taxon>Deinococcales</taxon>
        <taxon>Deinococcaceae</taxon>
        <taxon>Deinococcus</taxon>
    </lineage>
</organism>
<evidence type="ECO:0000313" key="2">
    <source>
        <dbReference type="EMBL" id="GGR77881.1"/>
    </source>
</evidence>
<accession>A0ABQ2S104</accession>
<protein>
    <submittedName>
        <fullName evidence="2">Uncharacterized protein</fullName>
    </submittedName>
</protein>
<feature type="region of interest" description="Disordered" evidence="1">
    <location>
        <begin position="83"/>
        <end position="115"/>
    </location>
</feature>
<comment type="caution">
    <text evidence="2">The sequence shown here is derived from an EMBL/GenBank/DDBJ whole genome shotgun (WGS) entry which is preliminary data.</text>
</comment>
<dbReference type="EMBL" id="BMQN01000001">
    <property type="protein sequence ID" value="GGR77881.1"/>
    <property type="molecule type" value="Genomic_DNA"/>
</dbReference>
<evidence type="ECO:0000256" key="1">
    <source>
        <dbReference type="SAM" id="MobiDB-lite"/>
    </source>
</evidence>